<dbReference type="InterPro" id="IPR001304">
    <property type="entry name" value="C-type_lectin-like"/>
</dbReference>
<dbReference type="Bgee" id="ENSOANG00000022008">
    <property type="expression patterns" value="Expressed in liver"/>
</dbReference>
<dbReference type="Proteomes" id="UP000002279">
    <property type="component" value="Chromosome 17"/>
</dbReference>
<keyword evidence="5 11" id="KW-1133">Transmembrane helix</keyword>
<reference evidence="13" key="3">
    <citation type="submission" date="2025-09" db="UniProtKB">
        <authorList>
            <consortium name="Ensembl"/>
        </authorList>
    </citation>
    <scope>IDENTIFICATION</scope>
    <source>
        <strain evidence="13">Glennie</strain>
    </source>
</reference>
<evidence type="ECO:0000313" key="14">
    <source>
        <dbReference type="Proteomes" id="UP000002279"/>
    </source>
</evidence>
<evidence type="ECO:0000256" key="11">
    <source>
        <dbReference type="SAM" id="Phobius"/>
    </source>
</evidence>
<keyword evidence="3" id="KW-0430">Lectin</keyword>
<evidence type="ECO:0000256" key="10">
    <source>
        <dbReference type="SAM" id="MobiDB-lite"/>
    </source>
</evidence>
<dbReference type="InterPro" id="IPR050919">
    <property type="entry name" value="NKG2/CD94_NK_receptors"/>
</dbReference>
<dbReference type="FunCoup" id="F7EQL0">
    <property type="interactions" value="162"/>
</dbReference>
<dbReference type="GO" id="GO:0030246">
    <property type="term" value="F:carbohydrate binding"/>
    <property type="evidence" value="ECO:0007669"/>
    <property type="project" value="UniProtKB-KW"/>
</dbReference>
<feature type="transmembrane region" description="Helical" evidence="11">
    <location>
        <begin position="73"/>
        <end position="93"/>
    </location>
</feature>
<dbReference type="InterPro" id="IPR016186">
    <property type="entry name" value="C-type_lectin-like/link_sf"/>
</dbReference>
<dbReference type="KEGG" id="oaa:103167765"/>
<reference evidence="13" key="2">
    <citation type="submission" date="2025-08" db="UniProtKB">
        <authorList>
            <consortium name="Ensembl"/>
        </authorList>
    </citation>
    <scope>IDENTIFICATION</scope>
    <source>
        <strain evidence="13">Glennie</strain>
    </source>
</reference>
<dbReference type="InterPro" id="IPR016187">
    <property type="entry name" value="CTDL_fold"/>
</dbReference>
<dbReference type="HOGENOM" id="CLU_049894_9_2_1"/>
<dbReference type="GO" id="GO:0002223">
    <property type="term" value="P:stimulatory C-type lectin receptor signaling pathway"/>
    <property type="evidence" value="ECO:0000318"/>
    <property type="project" value="GO_Central"/>
</dbReference>
<dbReference type="InParanoid" id="F7EQL0"/>
<evidence type="ECO:0000256" key="6">
    <source>
        <dbReference type="ARBA" id="ARBA00023136"/>
    </source>
</evidence>
<dbReference type="GeneTree" id="ENSGT00940000154558"/>
<evidence type="ECO:0000256" key="4">
    <source>
        <dbReference type="ARBA" id="ARBA00022968"/>
    </source>
</evidence>
<evidence type="ECO:0000256" key="5">
    <source>
        <dbReference type="ARBA" id="ARBA00022989"/>
    </source>
</evidence>
<evidence type="ECO:0000256" key="3">
    <source>
        <dbReference type="ARBA" id="ARBA00022734"/>
    </source>
</evidence>
<evidence type="ECO:0000256" key="1">
    <source>
        <dbReference type="ARBA" id="ARBA00004606"/>
    </source>
</evidence>
<keyword evidence="6 11" id="KW-0472">Membrane</keyword>
<accession>F7EQL0</accession>
<protein>
    <recommendedName>
        <fullName evidence="8">Natural killer cells antigen CD94</fullName>
    </recommendedName>
    <alternativeName>
        <fullName evidence="9">Killer cell lectin-like receptor subfamily D member 1</fullName>
    </alternativeName>
</protein>
<evidence type="ECO:0000256" key="2">
    <source>
        <dbReference type="ARBA" id="ARBA00022692"/>
    </source>
</evidence>
<dbReference type="Pfam" id="PF00059">
    <property type="entry name" value="Lectin_C"/>
    <property type="match status" value="1"/>
</dbReference>
<dbReference type="RefSeq" id="XP_028938403.1">
    <property type="nucleotide sequence ID" value="XM_029082570.2"/>
</dbReference>
<evidence type="ECO:0000256" key="9">
    <source>
        <dbReference type="ARBA" id="ARBA00041489"/>
    </source>
</evidence>
<feature type="compositionally biased region" description="Basic and acidic residues" evidence="10">
    <location>
        <begin position="11"/>
        <end position="35"/>
    </location>
</feature>
<proteinExistence type="predicted"/>
<organism evidence="13 14">
    <name type="scientific">Ornithorhynchus anatinus</name>
    <name type="common">Duckbill platypus</name>
    <dbReference type="NCBI Taxonomy" id="9258"/>
    <lineage>
        <taxon>Eukaryota</taxon>
        <taxon>Metazoa</taxon>
        <taxon>Chordata</taxon>
        <taxon>Craniata</taxon>
        <taxon>Vertebrata</taxon>
        <taxon>Euteleostomi</taxon>
        <taxon>Mammalia</taxon>
        <taxon>Monotremata</taxon>
        <taxon>Ornithorhynchidae</taxon>
        <taxon>Ornithorhynchus</taxon>
    </lineage>
</organism>
<sequence length="246" mass="27747">MSKQQETYAELNRERLRRPLQERRSKGSESKKSAREQSVTYSELTLRNRPQPCDASESAQNKVDSSTTKWRHIAVTLGICSLVLLVTTGFLAAQINWKHRGSSHASLNITDWTSPNPGGQKGCNRGLCPDAWVGFRNSCYHFWNDEKSWEDGRRTCTALNASLLQIDDQEERDFLALFTLYGWIGLSRDGAGGSWQWRDGTALSSDLLTLTKTEPDGDCAVYGVKNIIYNRNCMKATSFICEQQIP</sequence>
<dbReference type="Gene3D" id="3.10.100.10">
    <property type="entry name" value="Mannose-Binding Protein A, subunit A"/>
    <property type="match status" value="1"/>
</dbReference>
<name>F7EQL0_ORNAN</name>
<feature type="region of interest" description="Disordered" evidence="10">
    <location>
        <begin position="1"/>
        <end position="65"/>
    </location>
</feature>
<keyword evidence="7" id="KW-0325">Glycoprotein</keyword>
<evidence type="ECO:0000256" key="7">
    <source>
        <dbReference type="ARBA" id="ARBA00023180"/>
    </source>
</evidence>
<dbReference type="InterPro" id="IPR033992">
    <property type="entry name" value="NKR-like_CTLD"/>
</dbReference>
<dbReference type="SMART" id="SM00034">
    <property type="entry name" value="CLECT"/>
    <property type="match status" value="1"/>
</dbReference>
<dbReference type="PROSITE" id="PS50041">
    <property type="entry name" value="C_TYPE_LECTIN_2"/>
    <property type="match status" value="1"/>
</dbReference>
<keyword evidence="14" id="KW-1185">Reference proteome</keyword>
<comment type="subcellular location">
    <subcellularLocation>
        <location evidence="1">Membrane</location>
        <topology evidence="1">Single-pass type II membrane protein</topology>
    </subcellularLocation>
</comment>
<feature type="domain" description="C-type lectin" evidence="12">
    <location>
        <begin position="135"/>
        <end position="242"/>
    </location>
</feature>
<dbReference type="AlphaFoldDB" id="F7EQL0"/>
<dbReference type="GO" id="GO:0016020">
    <property type="term" value="C:membrane"/>
    <property type="evidence" value="ECO:0007669"/>
    <property type="project" value="UniProtKB-SubCell"/>
</dbReference>
<dbReference type="OrthoDB" id="2142683at2759"/>
<dbReference type="GO" id="GO:0045954">
    <property type="term" value="P:positive regulation of natural killer cell mediated cytotoxicity"/>
    <property type="evidence" value="ECO:0000318"/>
    <property type="project" value="GO_Central"/>
</dbReference>
<dbReference type="PANTHER" id="PTHR22800:SF252">
    <property type="entry name" value="NATURAL KILLER CELLS ANTIGEN CD94"/>
    <property type="match status" value="1"/>
</dbReference>
<dbReference type="SUPFAM" id="SSF56436">
    <property type="entry name" value="C-type lectin-like"/>
    <property type="match status" value="1"/>
</dbReference>
<keyword evidence="4" id="KW-0735">Signal-anchor</keyword>
<evidence type="ECO:0000256" key="8">
    <source>
        <dbReference type="ARBA" id="ARBA00041193"/>
    </source>
</evidence>
<dbReference type="Ensembl" id="ENSOANT00000030783.2">
    <property type="protein sequence ID" value="ENSOANP00000026983.2"/>
    <property type="gene ID" value="ENSOANG00000022008.3"/>
</dbReference>
<reference evidence="13 14" key="1">
    <citation type="journal article" date="2008" name="Nature">
        <title>Genome analysis of the platypus reveals unique signatures of evolution.</title>
        <authorList>
            <person name="Warren W.C."/>
            <person name="Hillier L.W."/>
            <person name="Marshall Graves J.A."/>
            <person name="Birney E."/>
            <person name="Ponting C.P."/>
            <person name="Grutzner F."/>
            <person name="Belov K."/>
            <person name="Miller W."/>
            <person name="Clarke L."/>
            <person name="Chinwalla A.T."/>
            <person name="Yang S.P."/>
            <person name="Heger A."/>
            <person name="Locke D.P."/>
            <person name="Miethke P."/>
            <person name="Waters P.D."/>
            <person name="Veyrunes F."/>
            <person name="Fulton L."/>
            <person name="Fulton B."/>
            <person name="Graves T."/>
            <person name="Wallis J."/>
            <person name="Puente X.S."/>
            <person name="Lopez-Otin C."/>
            <person name="Ordonez G.R."/>
            <person name="Eichler E.E."/>
            <person name="Chen L."/>
            <person name="Cheng Z."/>
            <person name="Deakin J.E."/>
            <person name="Alsop A."/>
            <person name="Thompson K."/>
            <person name="Kirby P."/>
            <person name="Papenfuss A.T."/>
            <person name="Wakefield M.J."/>
            <person name="Olender T."/>
            <person name="Lancet D."/>
            <person name="Huttley G.A."/>
            <person name="Smit A.F."/>
            <person name="Pask A."/>
            <person name="Temple-Smith P."/>
            <person name="Batzer M.A."/>
            <person name="Walker J.A."/>
            <person name="Konkel M.K."/>
            <person name="Harris R.S."/>
            <person name="Whittington C.M."/>
            <person name="Wong E.S."/>
            <person name="Gemmell N.J."/>
            <person name="Buschiazzo E."/>
            <person name="Vargas Jentzsch I.M."/>
            <person name="Merkel A."/>
            <person name="Schmitz J."/>
            <person name="Zemann A."/>
            <person name="Churakov G."/>
            <person name="Kriegs J.O."/>
            <person name="Brosius J."/>
            <person name="Murchison E.P."/>
            <person name="Sachidanandam R."/>
            <person name="Smith C."/>
            <person name="Hannon G.J."/>
            <person name="Tsend-Ayush E."/>
            <person name="McMillan D."/>
            <person name="Attenborough R."/>
            <person name="Rens W."/>
            <person name="Ferguson-Smith M."/>
            <person name="Lefevre C.M."/>
            <person name="Sharp J.A."/>
            <person name="Nicholas K.R."/>
            <person name="Ray D.A."/>
            <person name="Kube M."/>
            <person name="Reinhardt R."/>
            <person name="Pringle T.H."/>
            <person name="Taylor J."/>
            <person name="Jones R.C."/>
            <person name="Nixon B."/>
            <person name="Dacheux J.L."/>
            <person name="Niwa H."/>
            <person name="Sekita Y."/>
            <person name="Huang X."/>
            <person name="Stark A."/>
            <person name="Kheradpour P."/>
            <person name="Kellis M."/>
            <person name="Flicek P."/>
            <person name="Chen Y."/>
            <person name="Webber C."/>
            <person name="Hardison R."/>
            <person name="Nelson J."/>
            <person name="Hallsworth-Pepin K."/>
            <person name="Delehaunty K."/>
            <person name="Markovic C."/>
            <person name="Minx P."/>
            <person name="Feng Y."/>
            <person name="Kremitzki C."/>
            <person name="Mitreva M."/>
            <person name="Glasscock J."/>
            <person name="Wylie T."/>
            <person name="Wohldmann P."/>
            <person name="Thiru P."/>
            <person name="Nhan M.N."/>
            <person name="Pohl C.S."/>
            <person name="Smith S.M."/>
            <person name="Hou S."/>
            <person name="Nefedov M."/>
            <person name="de Jong P.J."/>
            <person name="Renfree M.B."/>
            <person name="Mardis E.R."/>
            <person name="Wilson R.K."/>
        </authorList>
    </citation>
    <scope>NUCLEOTIDE SEQUENCE [LARGE SCALE GENOMIC DNA]</scope>
    <source>
        <strain evidence="13 14">Glennie</strain>
    </source>
</reference>
<dbReference type="GeneID" id="103167765"/>
<gene>
    <name evidence="13" type="primary">LOC103167765</name>
</gene>
<dbReference type="PANTHER" id="PTHR22800">
    <property type="entry name" value="C-TYPE LECTIN PROTEINS"/>
    <property type="match status" value="1"/>
</dbReference>
<dbReference type="CDD" id="cd03593">
    <property type="entry name" value="CLECT_NK_receptors_like"/>
    <property type="match status" value="1"/>
</dbReference>
<evidence type="ECO:0000259" key="12">
    <source>
        <dbReference type="PROSITE" id="PS50041"/>
    </source>
</evidence>
<evidence type="ECO:0000313" key="13">
    <source>
        <dbReference type="Ensembl" id="ENSOANP00000026983.2"/>
    </source>
</evidence>
<keyword evidence="2 11" id="KW-0812">Transmembrane</keyword>